<reference evidence="2 3" key="1">
    <citation type="submission" date="2024-10" db="EMBL/GenBank/DDBJ databases">
        <title>The Natural Products Discovery Center: Release of the First 8490 Sequenced Strains for Exploring Actinobacteria Biosynthetic Diversity.</title>
        <authorList>
            <person name="Kalkreuter E."/>
            <person name="Kautsar S.A."/>
            <person name="Yang D."/>
            <person name="Bader C.D."/>
            <person name="Teijaro C.N."/>
            <person name="Fluegel L."/>
            <person name="Davis C.M."/>
            <person name="Simpson J.R."/>
            <person name="Lauterbach L."/>
            <person name="Steele A.D."/>
            <person name="Gui C."/>
            <person name="Meng S."/>
            <person name="Li G."/>
            <person name="Viehrig K."/>
            <person name="Ye F."/>
            <person name="Su P."/>
            <person name="Kiefer A.F."/>
            <person name="Nichols A."/>
            <person name="Cepeda A.J."/>
            <person name="Yan W."/>
            <person name="Fan B."/>
            <person name="Jiang Y."/>
            <person name="Adhikari A."/>
            <person name="Zheng C.-J."/>
            <person name="Schuster L."/>
            <person name="Cowan T.M."/>
            <person name="Smanski M.J."/>
            <person name="Chevrette M.G."/>
            <person name="De Carvalho L.P.S."/>
            <person name="Shen B."/>
        </authorList>
    </citation>
    <scope>NUCLEOTIDE SEQUENCE [LARGE SCALE GENOMIC DNA]</scope>
    <source>
        <strain evidence="2 3">NPDC050545</strain>
    </source>
</reference>
<keyword evidence="3" id="KW-1185">Reference proteome</keyword>
<keyword evidence="1" id="KW-0233">DNA recombination</keyword>
<organism evidence="2 3">
    <name type="scientific">Nonomuraea typhae</name>
    <dbReference type="NCBI Taxonomy" id="2603600"/>
    <lineage>
        <taxon>Bacteria</taxon>
        <taxon>Bacillati</taxon>
        <taxon>Actinomycetota</taxon>
        <taxon>Actinomycetes</taxon>
        <taxon>Streptosporangiales</taxon>
        <taxon>Streptosporangiaceae</taxon>
        <taxon>Nonomuraea</taxon>
    </lineage>
</organism>
<proteinExistence type="predicted"/>
<dbReference type="SUPFAM" id="SSF56349">
    <property type="entry name" value="DNA breaking-rejoining enzymes"/>
    <property type="match status" value="1"/>
</dbReference>
<dbReference type="InterPro" id="IPR013762">
    <property type="entry name" value="Integrase-like_cat_sf"/>
</dbReference>
<dbReference type="Gene3D" id="1.10.443.10">
    <property type="entry name" value="Intergrase catalytic core"/>
    <property type="match status" value="1"/>
</dbReference>
<dbReference type="InterPro" id="IPR011010">
    <property type="entry name" value="DNA_brk_join_enz"/>
</dbReference>
<accession>A0ABW7ZDF4</accession>
<name>A0ABW7ZDF4_9ACTN</name>
<evidence type="ECO:0008006" key="4">
    <source>
        <dbReference type="Google" id="ProtNLM"/>
    </source>
</evidence>
<dbReference type="Proteomes" id="UP001612741">
    <property type="component" value="Unassembled WGS sequence"/>
</dbReference>
<evidence type="ECO:0000256" key="1">
    <source>
        <dbReference type="ARBA" id="ARBA00023172"/>
    </source>
</evidence>
<comment type="caution">
    <text evidence="2">The sequence shown here is derived from an EMBL/GenBank/DDBJ whole genome shotgun (WGS) entry which is preliminary data.</text>
</comment>
<dbReference type="RefSeq" id="WP_397092284.1">
    <property type="nucleotide sequence ID" value="NZ_JBITGY010000025.1"/>
</dbReference>
<evidence type="ECO:0000313" key="2">
    <source>
        <dbReference type="EMBL" id="MFI6505865.1"/>
    </source>
</evidence>
<evidence type="ECO:0000313" key="3">
    <source>
        <dbReference type="Proteomes" id="UP001612741"/>
    </source>
</evidence>
<protein>
    <recommendedName>
        <fullName evidence="4">Tyr recombinase domain-containing protein</fullName>
    </recommendedName>
</protein>
<dbReference type="EMBL" id="JBITGY010000025">
    <property type="protein sequence ID" value="MFI6505865.1"/>
    <property type="molecule type" value="Genomic_DNA"/>
</dbReference>
<gene>
    <name evidence="2" type="ORF">ACIBG2_51415</name>
</gene>
<sequence length="110" mass="11666">MARGEEVRTVALPPVARQALAAWLDERGTAEGPLWEGQRGPLSISGITQVVLAVGADAGLTGLQPHRLCESGVDLAQIQAPMGHSSQETSARYFRAGATEQAEVVERIFT</sequence>